<feature type="modified residue" description="4-aspartylphosphate" evidence="2">
    <location>
        <position position="55"/>
    </location>
</feature>
<evidence type="ECO:0000259" key="3">
    <source>
        <dbReference type="PROSITE" id="PS50110"/>
    </source>
</evidence>
<dbReference type="KEGG" id="tsph:KIH39_11470"/>
<dbReference type="SMART" id="SM00448">
    <property type="entry name" value="REC"/>
    <property type="match status" value="1"/>
</dbReference>
<dbReference type="InterPro" id="IPR050595">
    <property type="entry name" value="Bact_response_regulator"/>
</dbReference>
<accession>A0A8E6BAW7</accession>
<evidence type="ECO:0000313" key="5">
    <source>
        <dbReference type="Proteomes" id="UP000676194"/>
    </source>
</evidence>
<dbReference type="PANTHER" id="PTHR44591:SF3">
    <property type="entry name" value="RESPONSE REGULATORY DOMAIN-CONTAINING PROTEIN"/>
    <property type="match status" value="1"/>
</dbReference>
<dbReference type="Pfam" id="PF00072">
    <property type="entry name" value="Response_reg"/>
    <property type="match status" value="1"/>
</dbReference>
<dbReference type="PROSITE" id="PS50110">
    <property type="entry name" value="RESPONSE_REGULATORY"/>
    <property type="match status" value="1"/>
</dbReference>
<evidence type="ECO:0000313" key="4">
    <source>
        <dbReference type="EMBL" id="QVL34494.1"/>
    </source>
</evidence>
<gene>
    <name evidence="4" type="ORF">KIH39_11470</name>
</gene>
<sequence>MAETILIVDDEDSVRKTFGEWLKESSLPIHIKAVSDAEAALQFANENTIDLAILDWNLGSGSDGLQLLEDLVVFQPNVIAILVTGFAHQATPLQALRMGVRDYLDKNQDLTRDSFLKSVRKQLDLIRPAKQQRQFQKSLLTFREAIEKALPLVQSSATLQSPGSPVEAFKPLIQIACYVTSAQVGYLVLRHLLENNREELSVTDQEGKAIPWQAGPFAKTIAASALMNQRTLHLQLNSNDVLDMIQLQPFEKEYLELMAIPLSNDSRTQAVLELAKPSKVEQFTAAAKPILNLLQTLGGELVRRTVADQRQNQLLLAALQTARQVSDQIARGETVSETPAVSPHVQVVARMQETLASTSSSGLSSRDTLRLAQRIRDLSDRFGAPALKYADQLLELTEKMLAELNPPLRD</sequence>
<dbReference type="InterPro" id="IPR001789">
    <property type="entry name" value="Sig_transdc_resp-reg_receiver"/>
</dbReference>
<proteinExistence type="predicted"/>
<keyword evidence="1 2" id="KW-0597">Phosphoprotein</keyword>
<dbReference type="GO" id="GO:0000160">
    <property type="term" value="P:phosphorelay signal transduction system"/>
    <property type="evidence" value="ECO:0007669"/>
    <property type="project" value="InterPro"/>
</dbReference>
<dbReference type="Proteomes" id="UP000676194">
    <property type="component" value="Chromosome"/>
</dbReference>
<dbReference type="SUPFAM" id="SSF52172">
    <property type="entry name" value="CheY-like"/>
    <property type="match status" value="1"/>
</dbReference>
<dbReference type="PANTHER" id="PTHR44591">
    <property type="entry name" value="STRESS RESPONSE REGULATOR PROTEIN 1"/>
    <property type="match status" value="1"/>
</dbReference>
<feature type="domain" description="Response regulatory" evidence="3">
    <location>
        <begin position="4"/>
        <end position="121"/>
    </location>
</feature>
<keyword evidence="5" id="KW-1185">Reference proteome</keyword>
<organism evidence="4 5">
    <name type="scientific">Telmatocola sphagniphila</name>
    <dbReference type="NCBI Taxonomy" id="1123043"/>
    <lineage>
        <taxon>Bacteria</taxon>
        <taxon>Pseudomonadati</taxon>
        <taxon>Planctomycetota</taxon>
        <taxon>Planctomycetia</taxon>
        <taxon>Gemmatales</taxon>
        <taxon>Gemmataceae</taxon>
    </lineage>
</organism>
<dbReference type="Gene3D" id="3.40.50.2300">
    <property type="match status" value="1"/>
</dbReference>
<reference evidence="4" key="1">
    <citation type="submission" date="2021-05" db="EMBL/GenBank/DDBJ databases">
        <title>Complete genome sequence of the cellulolytic planctomycete Telmatocola sphagniphila SP2T and characterization of the first cellulase from planctomycetes.</title>
        <authorList>
            <person name="Rakitin A.L."/>
            <person name="Beletsky A.V."/>
            <person name="Naumoff D.G."/>
            <person name="Kulichevskaya I.S."/>
            <person name="Mardanov A.V."/>
            <person name="Ravin N.V."/>
            <person name="Dedysh S.N."/>
        </authorList>
    </citation>
    <scope>NUCLEOTIDE SEQUENCE</scope>
    <source>
        <strain evidence="4">SP2T</strain>
    </source>
</reference>
<dbReference type="RefSeq" id="WP_213499541.1">
    <property type="nucleotide sequence ID" value="NZ_CP074694.1"/>
</dbReference>
<name>A0A8E6BAW7_9BACT</name>
<dbReference type="AlphaFoldDB" id="A0A8E6BAW7"/>
<dbReference type="InterPro" id="IPR011006">
    <property type="entry name" value="CheY-like_superfamily"/>
</dbReference>
<evidence type="ECO:0000256" key="2">
    <source>
        <dbReference type="PROSITE-ProRule" id="PRU00169"/>
    </source>
</evidence>
<dbReference type="EMBL" id="CP074694">
    <property type="protein sequence ID" value="QVL34494.1"/>
    <property type="molecule type" value="Genomic_DNA"/>
</dbReference>
<evidence type="ECO:0000256" key="1">
    <source>
        <dbReference type="ARBA" id="ARBA00022553"/>
    </source>
</evidence>
<protein>
    <submittedName>
        <fullName evidence="4">Response regulator</fullName>
    </submittedName>
</protein>
<dbReference type="CDD" id="cd00156">
    <property type="entry name" value="REC"/>
    <property type="match status" value="1"/>
</dbReference>